<sequence length="76" mass="8953">EFLLNKFSVTLIKTSLFQIFFSNKSINKCPHRLSDKLLKSKKTTTHLAKSFTTVRRCVWRIIEIFKGDASTFWKNI</sequence>
<dbReference type="Proteomes" id="UP001230466">
    <property type="component" value="Unassembled WGS sequence"/>
</dbReference>
<reference evidence="1" key="1">
    <citation type="journal article" date="2023" name="Front. Microbiol.">
        <title>Phylogeography and host specificity of Pasteurellaceae pathogenic to sea-farmed fish in the north-east Atlantic.</title>
        <authorList>
            <person name="Gulla S."/>
            <person name="Colquhoun D.J."/>
            <person name="Olsen A.B."/>
            <person name="Spilsberg B."/>
            <person name="Lagesen K."/>
            <person name="Aakesson C.P."/>
            <person name="Strom S."/>
            <person name="Manji F."/>
            <person name="Birkbeck T.H."/>
            <person name="Nilsen H.K."/>
        </authorList>
    </citation>
    <scope>NUCLEOTIDE SEQUENCE</scope>
    <source>
        <strain evidence="1">VIB1234</strain>
    </source>
</reference>
<organism evidence="1 2">
    <name type="scientific">Pasteurella atlantica</name>
    <dbReference type="NCBI Taxonomy" id="2827233"/>
    <lineage>
        <taxon>Bacteria</taxon>
        <taxon>Pseudomonadati</taxon>
        <taxon>Pseudomonadota</taxon>
        <taxon>Gammaproteobacteria</taxon>
        <taxon>Pasteurellales</taxon>
        <taxon>Pasteurellaceae</taxon>
        <taxon>Pasteurella</taxon>
    </lineage>
</organism>
<dbReference type="RefSeq" id="WP_211597769.1">
    <property type="nucleotide sequence ID" value="NZ_JAGRQI010000007.1"/>
</dbReference>
<comment type="caution">
    <text evidence="1">The sequence shown here is derived from an EMBL/GenBank/DDBJ whole genome shotgun (WGS) entry which is preliminary data.</text>
</comment>
<proteinExistence type="predicted"/>
<dbReference type="AlphaFoldDB" id="A0AAW8CKM0"/>
<evidence type="ECO:0000313" key="1">
    <source>
        <dbReference type="EMBL" id="MDP8187193.1"/>
    </source>
</evidence>
<dbReference type="EMBL" id="JASAYJ010000008">
    <property type="protein sequence ID" value="MDP8187193.1"/>
    <property type="molecule type" value="Genomic_DNA"/>
</dbReference>
<feature type="non-terminal residue" evidence="1">
    <location>
        <position position="1"/>
    </location>
</feature>
<accession>A0AAW8CKM0</accession>
<gene>
    <name evidence="1" type="ORF">QJU78_05325</name>
</gene>
<protein>
    <submittedName>
        <fullName evidence="1">Uncharacterized protein</fullName>
    </submittedName>
</protein>
<evidence type="ECO:0000313" key="2">
    <source>
        <dbReference type="Proteomes" id="UP001230466"/>
    </source>
</evidence>
<name>A0AAW8CKM0_9PAST</name>